<keyword evidence="1 3" id="KW-0456">Lyase</keyword>
<dbReference type="KEGG" id="lcre:Pla8534_53350"/>
<dbReference type="Pfam" id="PF13378">
    <property type="entry name" value="MR_MLE_C"/>
    <property type="match status" value="1"/>
</dbReference>
<dbReference type="GO" id="GO:0008869">
    <property type="term" value="F:galactonate dehydratase activity"/>
    <property type="evidence" value="ECO:0007669"/>
    <property type="project" value="UniProtKB-EC"/>
</dbReference>
<dbReference type="SFLD" id="SFLDS00001">
    <property type="entry name" value="Enolase"/>
    <property type="match status" value="1"/>
</dbReference>
<dbReference type="Proteomes" id="UP000317648">
    <property type="component" value="Chromosome"/>
</dbReference>
<dbReference type="SUPFAM" id="SSF51604">
    <property type="entry name" value="Enolase C-terminal domain-like"/>
    <property type="match status" value="1"/>
</dbReference>
<sequence>MLLMKITAIETHVCHARMRNWVFVKVVTDQPGLFGWGEATLEWHTRSVVGAVEDLAELVVGEDPRRIEHLWQMMFRQHFWHGNGVVRSTAISAIDIALWDIAGKVANMPCSQLWGGPVRDYVRTYCHLGGGKMEDFYETAADDAQRFAELAQAAVEDGFTAFKSMAVPPTMPLEGLRPIHRAEMAVAAMRDAVGDEIDIMVDCHARPSPAMGLKFGEALDPYGLYFFEEPCWPECVEGLAAINAAIRTPVATGERVTDLMAFRQLFAQQACDVCQLDITHCGGFTAARRIAALADAWRIALAPHNPQGPVSTAASLEFGFSQPGYIICETVHADVPWRSDVVEEGFTVEPAGRLVRPNTRPGLGISINEKAVAKHPFKQEIAQQVFYPDGSAGDW</sequence>
<protein>
    <submittedName>
        <fullName evidence="3">D-galactonate dehydratase</fullName>
        <ecNumber evidence="3">4.2.1.6</ecNumber>
    </submittedName>
</protein>
<gene>
    <name evidence="3" type="primary">dgoD_3</name>
    <name evidence="3" type="ORF">Pla8534_53350</name>
</gene>
<dbReference type="EC" id="4.2.1.6" evidence="3"/>
<dbReference type="Gene3D" id="3.20.20.120">
    <property type="entry name" value="Enolase-like C-terminal domain"/>
    <property type="match status" value="1"/>
</dbReference>
<dbReference type="EMBL" id="CP036433">
    <property type="protein sequence ID" value="QDU97487.1"/>
    <property type="molecule type" value="Genomic_DNA"/>
</dbReference>
<dbReference type="InterPro" id="IPR034593">
    <property type="entry name" value="DgoD-like"/>
</dbReference>
<name>A0A518E077_9BACT</name>
<dbReference type="InterPro" id="IPR029017">
    <property type="entry name" value="Enolase-like_N"/>
</dbReference>
<dbReference type="SFLD" id="SFLDG00179">
    <property type="entry name" value="mandelate_racemase"/>
    <property type="match status" value="1"/>
</dbReference>
<evidence type="ECO:0000259" key="2">
    <source>
        <dbReference type="SMART" id="SM00922"/>
    </source>
</evidence>
<evidence type="ECO:0000256" key="1">
    <source>
        <dbReference type="ARBA" id="ARBA00023239"/>
    </source>
</evidence>
<accession>A0A518E077</accession>
<dbReference type="Pfam" id="PF02746">
    <property type="entry name" value="MR_MLE_N"/>
    <property type="match status" value="1"/>
</dbReference>
<feature type="domain" description="Mandelate racemase/muconate lactonizing enzyme C-terminal" evidence="2">
    <location>
        <begin position="144"/>
        <end position="249"/>
    </location>
</feature>
<reference evidence="3 4" key="1">
    <citation type="submission" date="2019-02" db="EMBL/GenBank/DDBJ databases">
        <title>Deep-cultivation of Planctomycetes and their phenomic and genomic characterization uncovers novel biology.</title>
        <authorList>
            <person name="Wiegand S."/>
            <person name="Jogler M."/>
            <person name="Boedeker C."/>
            <person name="Pinto D."/>
            <person name="Vollmers J."/>
            <person name="Rivas-Marin E."/>
            <person name="Kohn T."/>
            <person name="Peeters S.H."/>
            <person name="Heuer A."/>
            <person name="Rast P."/>
            <person name="Oberbeckmann S."/>
            <person name="Bunk B."/>
            <person name="Jeske O."/>
            <person name="Meyerdierks A."/>
            <person name="Storesund J.E."/>
            <person name="Kallscheuer N."/>
            <person name="Luecker S."/>
            <person name="Lage O.M."/>
            <person name="Pohl T."/>
            <person name="Merkel B.J."/>
            <person name="Hornburger P."/>
            <person name="Mueller R.-W."/>
            <person name="Bruemmer F."/>
            <person name="Labrenz M."/>
            <person name="Spormann A.M."/>
            <person name="Op den Camp H."/>
            <person name="Overmann J."/>
            <person name="Amann R."/>
            <person name="Jetten M.S.M."/>
            <person name="Mascher T."/>
            <person name="Medema M.H."/>
            <person name="Devos D.P."/>
            <person name="Kaster A.-K."/>
            <person name="Ovreas L."/>
            <person name="Rohde M."/>
            <person name="Galperin M.Y."/>
            <person name="Jogler C."/>
        </authorList>
    </citation>
    <scope>NUCLEOTIDE SEQUENCE [LARGE SCALE GENOMIC DNA]</scope>
    <source>
        <strain evidence="3 4">Pla85_3_4</strain>
    </source>
</reference>
<dbReference type="InterPro" id="IPR013342">
    <property type="entry name" value="Mandelate_racemase_C"/>
</dbReference>
<keyword evidence="4" id="KW-1185">Reference proteome</keyword>
<organism evidence="3 4">
    <name type="scientific">Lignipirellula cremea</name>
    <dbReference type="NCBI Taxonomy" id="2528010"/>
    <lineage>
        <taxon>Bacteria</taxon>
        <taxon>Pseudomonadati</taxon>
        <taxon>Planctomycetota</taxon>
        <taxon>Planctomycetia</taxon>
        <taxon>Pirellulales</taxon>
        <taxon>Pirellulaceae</taxon>
        <taxon>Lignipirellula</taxon>
    </lineage>
</organism>
<dbReference type="PANTHER" id="PTHR48080:SF2">
    <property type="entry name" value="D-GALACTONATE DEHYDRATASE"/>
    <property type="match status" value="1"/>
</dbReference>
<dbReference type="InterPro" id="IPR036849">
    <property type="entry name" value="Enolase-like_C_sf"/>
</dbReference>
<dbReference type="RefSeq" id="WP_231756406.1">
    <property type="nucleotide sequence ID" value="NZ_CP036433.1"/>
</dbReference>
<evidence type="ECO:0000313" key="3">
    <source>
        <dbReference type="EMBL" id="QDU97487.1"/>
    </source>
</evidence>
<dbReference type="SMART" id="SM00922">
    <property type="entry name" value="MR_MLE"/>
    <property type="match status" value="1"/>
</dbReference>
<evidence type="ECO:0000313" key="4">
    <source>
        <dbReference type="Proteomes" id="UP000317648"/>
    </source>
</evidence>
<dbReference type="AlphaFoldDB" id="A0A518E077"/>
<dbReference type="InterPro" id="IPR013341">
    <property type="entry name" value="Mandelate_racemase_N_dom"/>
</dbReference>
<dbReference type="Gene3D" id="3.30.390.10">
    <property type="entry name" value="Enolase-like, N-terminal domain"/>
    <property type="match status" value="1"/>
</dbReference>
<dbReference type="InterPro" id="IPR029065">
    <property type="entry name" value="Enolase_C-like"/>
</dbReference>
<dbReference type="SUPFAM" id="SSF54826">
    <property type="entry name" value="Enolase N-terminal domain-like"/>
    <property type="match status" value="1"/>
</dbReference>
<proteinExistence type="predicted"/>
<dbReference type="PANTHER" id="PTHR48080">
    <property type="entry name" value="D-GALACTONATE DEHYDRATASE-RELATED"/>
    <property type="match status" value="1"/>
</dbReference>